<evidence type="ECO:0000259" key="1">
    <source>
        <dbReference type="Pfam" id="PF09458"/>
    </source>
</evidence>
<dbReference type="GO" id="GO:0007155">
    <property type="term" value="P:cell adhesion"/>
    <property type="evidence" value="ECO:0007669"/>
    <property type="project" value="InterPro"/>
</dbReference>
<name>A0A9P5AT21_9HYPO</name>
<gene>
    <name evidence="2" type="ORF">FBEOM_2773</name>
</gene>
<dbReference type="SUPFAM" id="SSF141086">
    <property type="entry name" value="Agglutinin HPA-like"/>
    <property type="match status" value="1"/>
</dbReference>
<evidence type="ECO:0000313" key="2">
    <source>
        <dbReference type="EMBL" id="KAF4343297.1"/>
    </source>
</evidence>
<reference evidence="2" key="2">
    <citation type="submission" date="2020-02" db="EMBL/GenBank/DDBJ databases">
        <title>Identification and distribution of gene clusters putatively required for synthesis of sphingolipid metabolism inhibitors in phylogenetically diverse species of the filamentous fungus Fusarium.</title>
        <authorList>
            <person name="Kim H.-S."/>
            <person name="Busman M."/>
            <person name="Brown D.W."/>
            <person name="Divon H."/>
            <person name="Uhlig S."/>
            <person name="Proctor R.H."/>
        </authorList>
    </citation>
    <scope>NUCLEOTIDE SEQUENCE</scope>
    <source>
        <strain evidence="2">NRRL 25174</strain>
    </source>
</reference>
<sequence>MYYENAAIYTNTLLDTHMDYKNIYRNLTLVSFRDLHPCLARHRARSCAIWTSLSRNSVYVPSRSVELNQGAVSALSFRYSNSLLATVGTPGGDLKVPLTVHAQDAEKIIACSIETERVKEEANASTSVTAVRMYTYRGPDLEGNYEDWEPPASNREGVRGGVVFEGLQVTHLTLCCGIYRLARIWGNKQYLSAAVGEHVDVDPSNIQTEAEAFHLSCRERLRWSDAAPGCSTTLQHNFTKPLPIVPTLIYGFRISLSLKSSLYPTSNLEASVMALPKGTIPFQHGFVDGSDNPCGCSAGQSASIAVTFKKPFKAPPKVLVWFNEISQPHGWRNLWTYASNVSETGRTMNIETWCEREFKAARVYWSACPAEFDGKTIRASQHSTFTKEQGVKEAPWYGGSLSKDPKVFTAIDWIDIPDTQPSGSIGIYAKHESATKDKLRWQAGVSDSTYSIKIDMCGLALE</sequence>
<dbReference type="InterPro" id="IPR019019">
    <property type="entry name" value="H-type_lectin_domain"/>
</dbReference>
<comment type="caution">
    <text evidence="2">The sequence shown here is derived from an EMBL/GenBank/DDBJ whole genome shotgun (WGS) entry which is preliminary data.</text>
</comment>
<reference evidence="2" key="1">
    <citation type="journal article" date="2017" name="Mycologia">
        <title>Fusarium algeriense, sp. nov., a novel toxigenic crown rot pathogen of durum wheat from Algeria is nested in the Fusarium burgessii species complex.</title>
        <authorList>
            <person name="Laraba I."/>
            <person name="Keddad A."/>
            <person name="Boureghda H."/>
            <person name="Abdallah N."/>
            <person name="Vaughan M.M."/>
            <person name="Proctor R.H."/>
            <person name="Busman M."/>
            <person name="O'Donnell K."/>
        </authorList>
    </citation>
    <scope>NUCLEOTIDE SEQUENCE</scope>
    <source>
        <strain evidence="2">NRRL 25174</strain>
    </source>
</reference>
<accession>A0A9P5AT21</accession>
<dbReference type="EMBL" id="PVQB02000098">
    <property type="protein sequence ID" value="KAF4343297.1"/>
    <property type="molecule type" value="Genomic_DNA"/>
</dbReference>
<keyword evidence="3" id="KW-1185">Reference proteome</keyword>
<dbReference type="InterPro" id="IPR037221">
    <property type="entry name" value="H-type_lectin_dom_sf"/>
</dbReference>
<dbReference type="Gene3D" id="2.60.40.2080">
    <property type="match status" value="1"/>
</dbReference>
<dbReference type="Pfam" id="PF09458">
    <property type="entry name" value="H_lectin"/>
    <property type="match status" value="1"/>
</dbReference>
<dbReference type="Proteomes" id="UP000730481">
    <property type="component" value="Unassembled WGS sequence"/>
</dbReference>
<protein>
    <recommendedName>
        <fullName evidence="1">H-type lectin domain-containing protein</fullName>
    </recommendedName>
</protein>
<dbReference type="AlphaFoldDB" id="A0A9P5AT21"/>
<proteinExistence type="predicted"/>
<dbReference type="OrthoDB" id="3231004at2759"/>
<feature type="domain" description="H-type lectin" evidence="1">
    <location>
        <begin position="304"/>
        <end position="367"/>
    </location>
</feature>
<organism evidence="2 3">
    <name type="scientific">Fusarium beomiforme</name>
    <dbReference type="NCBI Taxonomy" id="44412"/>
    <lineage>
        <taxon>Eukaryota</taxon>
        <taxon>Fungi</taxon>
        <taxon>Dikarya</taxon>
        <taxon>Ascomycota</taxon>
        <taxon>Pezizomycotina</taxon>
        <taxon>Sordariomycetes</taxon>
        <taxon>Hypocreomycetidae</taxon>
        <taxon>Hypocreales</taxon>
        <taxon>Nectriaceae</taxon>
        <taxon>Fusarium</taxon>
        <taxon>Fusarium burgessii species complex</taxon>
    </lineage>
</organism>
<dbReference type="GO" id="GO:0030246">
    <property type="term" value="F:carbohydrate binding"/>
    <property type="evidence" value="ECO:0007669"/>
    <property type="project" value="InterPro"/>
</dbReference>
<evidence type="ECO:0000313" key="3">
    <source>
        <dbReference type="Proteomes" id="UP000730481"/>
    </source>
</evidence>